<dbReference type="PROSITE" id="PS00028">
    <property type="entry name" value="ZINC_FINGER_C2H2_1"/>
    <property type="match status" value="1"/>
</dbReference>
<feature type="compositionally biased region" description="Low complexity" evidence="6">
    <location>
        <begin position="148"/>
        <end position="166"/>
    </location>
</feature>
<sequence>MSGPTYSLQPPSAQQQTPTGTRNEFACCDQKFGSCKEVMHHMSTRHVLGRENRRGQQNANAMEPQGPIHLHKRLPPNEQTGAPANITVTVSRNAAPAAPGGEYRYLQNPPAVPPPGAHPIQQPHPSFYLTHNNPYPPTHFRQPEDESGSSFDGSSKDGSLPSSSVSPQIPLYHPSTTSSHAVPTQTISFLNDEYDVDAFLGLTNSGDGGLDTLAGLDMGSRGGHDQNQENNDLFLKDEALDSFPSDNTLFTFTFTNPQYPATFDPSLRRRSMSAPPMGSGLTLHDFQLAVQQAGMQEMEMDDGLDVGGLVGGPEHGQLDAGVNMAMVLGLDHSGMEMDLGLTDLGVELNQALGLEETSDVGSGRSSVARPGAQGTVGVGDNFGLTPSPVLSTATGGSLQSPYAAPSPLAVPQSPHTLPRATGSAQLGYPQTAQVYGQQHTGKLVLDSMDLAVPRAQPYAQPQPTLMHMSVHSKLPPSPATLPRANSRKRRQSTVDLAPPPLRPPTPSSQHQQQYQPQPYISIPHHPHPRVNHLISSHAPPSQLQQQPQQQQPYSPYPPFLSTPADIQRSPSPAPSVMSDGGVHLGLPTDWGSSSPTQYAIAPQHLHVPQIPPRPASSLGFVREGGRWGGTSTPETIRAERDKTTGEKIYRCPKPWCSKVYKNANGLKYHLDKGVCEVDADSNASEAGSPVIRPSSPLIGGGEFGSPQMGFASGMGMEGVGMPMGVQVKIAHRPYWCRVAGCGKKYKNLNGLKYHARAAHPMMDFKEEVKGLGAS</sequence>
<proteinExistence type="predicted"/>
<evidence type="ECO:0000256" key="5">
    <source>
        <dbReference type="PROSITE-ProRule" id="PRU00042"/>
    </source>
</evidence>
<dbReference type="Gene3D" id="3.30.160.60">
    <property type="entry name" value="Classic Zinc Finger"/>
    <property type="match status" value="1"/>
</dbReference>
<feature type="region of interest" description="Disordered" evidence="6">
    <location>
        <begin position="468"/>
        <end position="580"/>
    </location>
</feature>
<evidence type="ECO:0000256" key="2">
    <source>
        <dbReference type="ARBA" id="ARBA00022737"/>
    </source>
</evidence>
<evidence type="ECO:0000256" key="4">
    <source>
        <dbReference type="ARBA" id="ARBA00022833"/>
    </source>
</evidence>
<feature type="region of interest" description="Disordered" evidence="6">
    <location>
        <begin position="392"/>
        <end position="423"/>
    </location>
</feature>
<evidence type="ECO:0000259" key="7">
    <source>
        <dbReference type="PROSITE" id="PS50157"/>
    </source>
</evidence>
<dbReference type="GO" id="GO:0005634">
    <property type="term" value="C:nucleus"/>
    <property type="evidence" value="ECO:0007669"/>
    <property type="project" value="TreeGrafter"/>
</dbReference>
<dbReference type="AlphaFoldDB" id="A0AAD5X6A8"/>
<evidence type="ECO:0000256" key="1">
    <source>
        <dbReference type="ARBA" id="ARBA00022723"/>
    </source>
</evidence>
<organism evidence="8 9">
    <name type="scientific">Rhizophlyctis rosea</name>
    <dbReference type="NCBI Taxonomy" id="64517"/>
    <lineage>
        <taxon>Eukaryota</taxon>
        <taxon>Fungi</taxon>
        <taxon>Fungi incertae sedis</taxon>
        <taxon>Chytridiomycota</taxon>
        <taxon>Chytridiomycota incertae sedis</taxon>
        <taxon>Chytridiomycetes</taxon>
        <taxon>Rhizophlyctidales</taxon>
        <taxon>Rhizophlyctidaceae</taxon>
        <taxon>Rhizophlyctis</taxon>
    </lineage>
</organism>
<accession>A0AAD5X6A8</accession>
<reference evidence="8" key="1">
    <citation type="submission" date="2020-05" db="EMBL/GenBank/DDBJ databases">
        <title>Phylogenomic resolution of chytrid fungi.</title>
        <authorList>
            <person name="Stajich J.E."/>
            <person name="Amses K."/>
            <person name="Simmons R."/>
            <person name="Seto K."/>
            <person name="Myers J."/>
            <person name="Bonds A."/>
            <person name="Quandt C.A."/>
            <person name="Barry K."/>
            <person name="Liu P."/>
            <person name="Grigoriev I."/>
            <person name="Longcore J.E."/>
            <person name="James T.Y."/>
        </authorList>
    </citation>
    <scope>NUCLEOTIDE SEQUENCE</scope>
    <source>
        <strain evidence="8">JEL0318</strain>
    </source>
</reference>
<feature type="region of interest" description="Disordered" evidence="6">
    <location>
        <begin position="1"/>
        <end position="22"/>
    </location>
</feature>
<gene>
    <name evidence="8" type="primary">SFP1_3</name>
    <name evidence="8" type="ORF">HK097_002310</name>
</gene>
<dbReference type="GO" id="GO:0008270">
    <property type="term" value="F:zinc ion binding"/>
    <property type="evidence" value="ECO:0007669"/>
    <property type="project" value="UniProtKB-KW"/>
</dbReference>
<evidence type="ECO:0000313" key="8">
    <source>
        <dbReference type="EMBL" id="KAJ3056932.1"/>
    </source>
</evidence>
<feature type="region of interest" description="Disordered" evidence="6">
    <location>
        <begin position="115"/>
        <end position="180"/>
    </location>
</feature>
<comment type="caution">
    <text evidence="8">The sequence shown here is derived from an EMBL/GenBank/DDBJ whole genome shotgun (WGS) entry which is preliminary data.</text>
</comment>
<protein>
    <submittedName>
        <fullName evidence="8">Transcriptional regulator of ribosomal biogenesis proteins</fullName>
    </submittedName>
</protein>
<feature type="compositionally biased region" description="Pro residues" evidence="6">
    <location>
        <begin position="497"/>
        <end position="506"/>
    </location>
</feature>
<keyword evidence="4" id="KW-0862">Zinc</keyword>
<dbReference type="InterPro" id="IPR051580">
    <property type="entry name" value="ZnF-Chromatin_assoc"/>
</dbReference>
<evidence type="ECO:0000313" key="9">
    <source>
        <dbReference type="Proteomes" id="UP001212841"/>
    </source>
</evidence>
<feature type="domain" description="C2H2-type" evidence="7">
    <location>
        <begin position="734"/>
        <end position="759"/>
    </location>
</feature>
<dbReference type="PANTHER" id="PTHR23057">
    <property type="entry name" value="JUXTAPOSED WITH ANOTHER ZINC FINGER PROTEIN 1"/>
    <property type="match status" value="1"/>
</dbReference>
<dbReference type="Proteomes" id="UP001212841">
    <property type="component" value="Unassembled WGS sequence"/>
</dbReference>
<dbReference type="PANTHER" id="PTHR23057:SF0">
    <property type="entry name" value="JUXTAPOSED WITH ANOTHER ZINC FINGER PROTEIN 1"/>
    <property type="match status" value="1"/>
</dbReference>
<keyword evidence="2" id="KW-0677">Repeat</keyword>
<feature type="compositionally biased region" description="Low complexity" evidence="6">
    <location>
        <begin position="507"/>
        <end position="523"/>
    </location>
</feature>
<dbReference type="InterPro" id="IPR013087">
    <property type="entry name" value="Znf_C2H2_type"/>
</dbReference>
<evidence type="ECO:0000256" key="6">
    <source>
        <dbReference type="SAM" id="MobiDB-lite"/>
    </source>
</evidence>
<feature type="compositionally biased region" description="Low complexity" evidence="6">
    <location>
        <begin position="539"/>
        <end position="553"/>
    </location>
</feature>
<keyword evidence="3 5" id="KW-0863">Zinc-finger</keyword>
<name>A0AAD5X6A8_9FUNG</name>
<evidence type="ECO:0000256" key="3">
    <source>
        <dbReference type="ARBA" id="ARBA00022771"/>
    </source>
</evidence>
<dbReference type="PROSITE" id="PS50157">
    <property type="entry name" value="ZINC_FINGER_C2H2_2"/>
    <property type="match status" value="1"/>
</dbReference>
<keyword evidence="9" id="KW-1185">Reference proteome</keyword>
<keyword evidence="1" id="KW-0479">Metal-binding</keyword>
<dbReference type="EMBL" id="JADGJD010000015">
    <property type="protein sequence ID" value="KAJ3056932.1"/>
    <property type="molecule type" value="Genomic_DNA"/>
</dbReference>